<dbReference type="Gene3D" id="2.40.400.10">
    <property type="entry name" value="Acetoacetate decarboxylase-like"/>
    <property type="match status" value="1"/>
</dbReference>
<dbReference type="SUPFAM" id="SSF160104">
    <property type="entry name" value="Acetoacetate decarboxylase-like"/>
    <property type="match status" value="1"/>
</dbReference>
<reference evidence="1 2" key="1">
    <citation type="submission" date="2019-04" db="EMBL/GenBank/DDBJ databases">
        <authorList>
            <person name="Jiang L."/>
        </authorList>
    </citation>
    <scope>NUCLEOTIDE SEQUENCE [LARGE SCALE GENOMIC DNA]</scope>
    <source>
        <strain evidence="1 2">YIM 131853</strain>
    </source>
</reference>
<proteinExistence type="predicted"/>
<accession>A0A4S4FSD0</accession>
<sequence length="254" mass="28057">MSRIAPALAGRAVIAQRWTEATFLHWRVDAERVAPHLPPGTRPDVFDGSSWVGLIPFRLSHSSFFGGPPVPYFGTFPEINVRLYSVDELGRRAVVFASLEASHLAPVLVARAAFGLPYQWARMSMGARGDLRAYRSHRISRPRRLAPGGALLDGPRSHVISRVLGEPVQDDPLADFLTARWSFHQSHRGRTWFGANQHEPWPLQRAELVHLDDQLLAAAGFPDLAERAPDSALFSPGVRTTFSAPGALPRALPR</sequence>
<organism evidence="1 2">
    <name type="scientific">Naasia lichenicola</name>
    <dbReference type="NCBI Taxonomy" id="2565933"/>
    <lineage>
        <taxon>Bacteria</taxon>
        <taxon>Bacillati</taxon>
        <taxon>Actinomycetota</taxon>
        <taxon>Actinomycetes</taxon>
        <taxon>Micrococcales</taxon>
        <taxon>Microbacteriaceae</taxon>
        <taxon>Naasia</taxon>
    </lineage>
</organism>
<evidence type="ECO:0000313" key="2">
    <source>
        <dbReference type="Proteomes" id="UP000309133"/>
    </source>
</evidence>
<dbReference type="PANTHER" id="PTHR39186">
    <property type="entry name" value="DUF2071 FAMILY PROTEIN"/>
    <property type="match status" value="1"/>
</dbReference>
<gene>
    <name evidence="1" type="ORF">E6C64_03020</name>
</gene>
<dbReference type="InterPro" id="IPR023375">
    <property type="entry name" value="ADC_dom_sf"/>
</dbReference>
<comment type="caution">
    <text evidence="1">The sequence shown here is derived from an EMBL/GenBank/DDBJ whole genome shotgun (WGS) entry which is preliminary data.</text>
</comment>
<dbReference type="InterPro" id="IPR018644">
    <property type="entry name" value="DUF2071"/>
</dbReference>
<protein>
    <submittedName>
        <fullName evidence="1">DUF2071 domain-containing protein</fullName>
    </submittedName>
</protein>
<evidence type="ECO:0000313" key="1">
    <source>
        <dbReference type="EMBL" id="THG33609.1"/>
    </source>
</evidence>
<name>A0A4S4FSD0_9MICO</name>
<dbReference type="OrthoDB" id="150993at2"/>
<dbReference type="PANTHER" id="PTHR39186:SF1">
    <property type="entry name" value="DUF2071 DOMAIN-CONTAINING PROTEIN"/>
    <property type="match status" value="1"/>
</dbReference>
<keyword evidence="2" id="KW-1185">Reference proteome</keyword>
<dbReference type="Proteomes" id="UP000309133">
    <property type="component" value="Unassembled WGS sequence"/>
</dbReference>
<dbReference type="EMBL" id="SSSM01000001">
    <property type="protein sequence ID" value="THG33609.1"/>
    <property type="molecule type" value="Genomic_DNA"/>
</dbReference>
<dbReference type="Pfam" id="PF09844">
    <property type="entry name" value="DUF2071"/>
    <property type="match status" value="1"/>
</dbReference>
<dbReference type="AlphaFoldDB" id="A0A4S4FSD0"/>